<accession>A0A4U8UC10</accession>
<evidence type="ECO:0000313" key="1">
    <source>
        <dbReference type="EMBL" id="TLE13747.1"/>
    </source>
</evidence>
<feature type="non-terminal residue" evidence="1">
    <location>
        <position position="809"/>
    </location>
</feature>
<reference evidence="1 2" key="1">
    <citation type="journal article" date="2014" name="Genome Announc.">
        <title>Draft genome sequences of eight enterohepatic helicobacter species isolated from both laboratory and wild rodents.</title>
        <authorList>
            <person name="Sheh A."/>
            <person name="Shen Z."/>
            <person name="Fox J.G."/>
        </authorList>
    </citation>
    <scope>NUCLEOTIDE SEQUENCE [LARGE SCALE GENOMIC DNA]</scope>
    <source>
        <strain evidence="1 2">MIT-03-7007</strain>
    </source>
</reference>
<evidence type="ECO:0000313" key="2">
    <source>
        <dbReference type="Proteomes" id="UP000029920"/>
    </source>
</evidence>
<sequence length="809" mass="91478">MERILLDFDALENDGIPKAKTIDYLRNRVNTNIAWEKLEESFKSLPQGQKEEMIYNALKSSNNWEAYPLSIPQTNTQINPQNQQMPPIHTNDTQDTLQQDTLNNKPITQEILEKDDKIKSPIEGFAYLFDAKQKREDEAFRAKSEVFYSDFLNKALKDESSLSKEEKDAFFKLQESKNIKLILAKKKGEEVYKEETQKYLQELLEKERQKQRILSTPYFNELSPQDREKVKSETSTWKKLWNNDQQEFNAWKKEHEHRQATKEVKDAVIHLSNIHEHTSISAFMKRLVSGEIDEKTKDAYFTDLKTIATFYGFDRAGHDQNGDIFFMDKEGKLYNVEHNFLGSILPTLLANKFSIAGGISGSITGARLAPKGLATLGGAVVGGAIGSYAGAGVDAVISNHLLNRENDFKEIHRHMLEEGALSVVGDGVILGLVKSSNGILKLTTKSLKTAGSLVSKSVLVNVVKENLTGTQNIQAAKDLALGTLSKEERGELLEFAKNIGGSPQTLDSKKIETSLEGLKNKLGEDSKIYNTAQKVAGVFKDKPTLKAQQQELLSVIRSSNGGDVIEILREVAKANPEFNQNLKNMLHLTTSNLTRELEKFDINPQDIKIIFDDYTKGTKAAYEEANEKILSKIYDDNYKVVLDSKEFDKFYEETLNNYELPSSFKNVLNSIKHKVYNQKGVTYKDLEATRKSLNNLYSEDKTLDSYLKNFISSHLREDINKGINNIFSQNKEAYEQAKTLYETKLADYAQLKEIQDSTIYKKINNVDNSLEDIAKAILKNAKGAGKIKETGMIDKTLLNNFNELTKGLT</sequence>
<dbReference type="EMBL" id="JRPC02000032">
    <property type="protein sequence ID" value="TLE13747.1"/>
    <property type="molecule type" value="Genomic_DNA"/>
</dbReference>
<comment type="caution">
    <text evidence="1">The sequence shown here is derived from an EMBL/GenBank/DDBJ whole genome shotgun (WGS) entry which is preliminary data.</text>
</comment>
<protein>
    <submittedName>
        <fullName evidence="1">Uncharacterized protein</fullName>
    </submittedName>
</protein>
<dbReference type="AlphaFoldDB" id="A0A4U8UC10"/>
<name>A0A4U8UC10_9HELI</name>
<gene>
    <name evidence="1" type="ORF">LS72_009555</name>
</gene>
<organism evidence="1 2">
    <name type="scientific">Helicobacter apodemus</name>
    <dbReference type="NCBI Taxonomy" id="135569"/>
    <lineage>
        <taxon>Bacteria</taxon>
        <taxon>Pseudomonadati</taxon>
        <taxon>Campylobacterota</taxon>
        <taxon>Epsilonproteobacteria</taxon>
        <taxon>Campylobacterales</taxon>
        <taxon>Helicobacteraceae</taxon>
        <taxon>Helicobacter</taxon>
    </lineage>
</organism>
<proteinExistence type="predicted"/>
<dbReference type="Proteomes" id="UP000029920">
    <property type="component" value="Unassembled WGS sequence"/>
</dbReference>
<dbReference type="RefSeq" id="WP_138155295.1">
    <property type="nucleotide sequence ID" value="NZ_JRPC02000032.1"/>
</dbReference>
<keyword evidence="2" id="KW-1185">Reference proteome</keyword>